<evidence type="ECO:0000313" key="2">
    <source>
        <dbReference type="Proteomes" id="UP001358586"/>
    </source>
</evidence>
<sequence>MFGVFAVVQSHQQAGIDVLHIVHPHANIDIDPNVGPNVDAHIVTDDDTDTNAELIADVNVDARVNTDVFKFYDTLRLYANSDTNIARIIILLGWDIDATVFR</sequence>
<comment type="caution">
    <text evidence="1">The sequence shown here is derived from an EMBL/GenBank/DDBJ whole genome shotgun (WGS) entry which is preliminary data.</text>
</comment>
<proteinExistence type="predicted"/>
<name>A0ABR0N3E0_GOSAR</name>
<dbReference type="Proteomes" id="UP001358586">
    <property type="component" value="Chromosome 11"/>
</dbReference>
<protein>
    <submittedName>
        <fullName evidence="1">Uncharacterized protein</fullName>
    </submittedName>
</protein>
<accession>A0ABR0N3E0</accession>
<reference evidence="1 2" key="1">
    <citation type="submission" date="2023-03" db="EMBL/GenBank/DDBJ databases">
        <title>WGS of Gossypium arboreum.</title>
        <authorList>
            <person name="Yu D."/>
        </authorList>
    </citation>
    <scope>NUCLEOTIDE SEQUENCE [LARGE SCALE GENOMIC DNA]</scope>
    <source>
        <tissue evidence="1">Leaf</tissue>
    </source>
</reference>
<evidence type="ECO:0000313" key="1">
    <source>
        <dbReference type="EMBL" id="KAK5784154.1"/>
    </source>
</evidence>
<dbReference type="EMBL" id="JARKNE010000011">
    <property type="protein sequence ID" value="KAK5784154.1"/>
    <property type="molecule type" value="Genomic_DNA"/>
</dbReference>
<keyword evidence="2" id="KW-1185">Reference proteome</keyword>
<organism evidence="1 2">
    <name type="scientific">Gossypium arboreum</name>
    <name type="common">Tree cotton</name>
    <name type="synonym">Gossypium nanking</name>
    <dbReference type="NCBI Taxonomy" id="29729"/>
    <lineage>
        <taxon>Eukaryota</taxon>
        <taxon>Viridiplantae</taxon>
        <taxon>Streptophyta</taxon>
        <taxon>Embryophyta</taxon>
        <taxon>Tracheophyta</taxon>
        <taxon>Spermatophyta</taxon>
        <taxon>Magnoliopsida</taxon>
        <taxon>eudicotyledons</taxon>
        <taxon>Gunneridae</taxon>
        <taxon>Pentapetalae</taxon>
        <taxon>rosids</taxon>
        <taxon>malvids</taxon>
        <taxon>Malvales</taxon>
        <taxon>Malvaceae</taxon>
        <taxon>Malvoideae</taxon>
        <taxon>Gossypium</taxon>
    </lineage>
</organism>
<gene>
    <name evidence="1" type="ORF">PVK06_038674</name>
</gene>